<dbReference type="AlphaFoldDB" id="A0A2K9PLD8"/>
<dbReference type="PROSITE" id="PS51257">
    <property type="entry name" value="PROKAR_LIPOPROTEIN"/>
    <property type="match status" value="1"/>
</dbReference>
<dbReference type="OrthoDB" id="1201884at2"/>
<feature type="chain" id="PRO_5014798065" description="Lipocalin-like domain-containing protein" evidence="1">
    <location>
        <begin position="23"/>
        <end position="149"/>
    </location>
</feature>
<keyword evidence="3" id="KW-1185">Reference proteome</keyword>
<accession>A0A2K9PLD8</accession>
<dbReference type="KEGG" id="fek:C1H87_03795"/>
<evidence type="ECO:0000313" key="2">
    <source>
        <dbReference type="EMBL" id="AUP77881.1"/>
    </source>
</evidence>
<evidence type="ECO:0008006" key="4">
    <source>
        <dbReference type="Google" id="ProtNLM"/>
    </source>
</evidence>
<evidence type="ECO:0000313" key="3">
    <source>
        <dbReference type="Proteomes" id="UP000235826"/>
    </source>
</evidence>
<dbReference type="RefSeq" id="WP_102754540.1">
    <property type="nucleotide sequence ID" value="NZ_CP025791.1"/>
</dbReference>
<name>A0A2K9PLD8_9FLAO</name>
<sequence length="149" mass="16924">MKKKKVLFIGLFSLLVFTSCSINDSPNPDPRIRVPHWHLIKTTGGIAGVDHEFPLETVIWTFDDANSKLMVVNKNTDDTKQDAFDAGTYPFSIKKVDDKTFLIINEDEFGEFEIDDKKRLIINQNNLSEGTGADGFVYTFHRTIEIITP</sequence>
<gene>
    <name evidence="2" type="ORF">C1H87_03795</name>
</gene>
<protein>
    <recommendedName>
        <fullName evidence="4">Lipocalin-like domain-containing protein</fullName>
    </recommendedName>
</protein>
<proteinExistence type="predicted"/>
<feature type="signal peptide" evidence="1">
    <location>
        <begin position="1"/>
        <end position="22"/>
    </location>
</feature>
<organism evidence="2 3">
    <name type="scientific">Flavivirga eckloniae</name>
    <dbReference type="NCBI Taxonomy" id="1803846"/>
    <lineage>
        <taxon>Bacteria</taxon>
        <taxon>Pseudomonadati</taxon>
        <taxon>Bacteroidota</taxon>
        <taxon>Flavobacteriia</taxon>
        <taxon>Flavobacteriales</taxon>
        <taxon>Flavobacteriaceae</taxon>
        <taxon>Flavivirga</taxon>
    </lineage>
</organism>
<evidence type="ECO:0000256" key="1">
    <source>
        <dbReference type="SAM" id="SignalP"/>
    </source>
</evidence>
<dbReference type="EMBL" id="CP025791">
    <property type="protein sequence ID" value="AUP77881.1"/>
    <property type="molecule type" value="Genomic_DNA"/>
</dbReference>
<keyword evidence="1" id="KW-0732">Signal</keyword>
<reference evidence="2 3" key="1">
    <citation type="submission" date="2018-01" db="EMBL/GenBank/DDBJ databases">
        <title>Complete genome sequence of Flavivirga eckloniae ECD14 isolated from seaweed Ecklonia cava.</title>
        <authorList>
            <person name="Lee J.H."/>
            <person name="Baik K.S."/>
            <person name="Seong C.N."/>
        </authorList>
    </citation>
    <scope>NUCLEOTIDE SEQUENCE [LARGE SCALE GENOMIC DNA]</scope>
    <source>
        <strain evidence="2 3">ECD14</strain>
    </source>
</reference>
<dbReference type="Proteomes" id="UP000235826">
    <property type="component" value="Chromosome"/>
</dbReference>